<dbReference type="Gene3D" id="3.40.50.720">
    <property type="entry name" value="NAD(P)-binding Rossmann-like Domain"/>
    <property type="match status" value="1"/>
</dbReference>
<organism evidence="3 4">
    <name type="scientific">Teichococcus vastitatis</name>
    <dbReference type="NCBI Taxonomy" id="2307076"/>
    <lineage>
        <taxon>Bacteria</taxon>
        <taxon>Pseudomonadati</taxon>
        <taxon>Pseudomonadota</taxon>
        <taxon>Alphaproteobacteria</taxon>
        <taxon>Acetobacterales</taxon>
        <taxon>Roseomonadaceae</taxon>
        <taxon>Roseomonas</taxon>
    </lineage>
</organism>
<gene>
    <name evidence="3" type="ORF">MON41_17640</name>
</gene>
<comment type="similarity">
    <text evidence="1">Belongs to the short-chain dehydrogenases/reductases (SDR) family.</text>
</comment>
<dbReference type="Pfam" id="PF00106">
    <property type="entry name" value="adh_short"/>
    <property type="match status" value="1"/>
</dbReference>
<dbReference type="Proteomes" id="UP001201985">
    <property type="component" value="Unassembled WGS sequence"/>
</dbReference>
<sequence>MSTILITGGHGGIGLECSKYLAANYHTNLLLAGRSLERVEPVALELARTYGVKVSTLELDTSSLASVRAAAARCHALLDDGTVDSLQAILCNAGARVQGLNYSLDGYEETFATNHLGHFLLLELLMDRVAERGRVVFTASGTHDPDTVDGKLVGAAIEPDAVMLANDGKEGRKPTSAGKRYSTSKLCNVLTAYELHRRLRRSGSAITSIAFDPGSTAGTGFLRAMPTPVRWLSRTAFFNRFQKRLGITMGSIEFSGASLARLAADPAFAEPSGKYLQSNNGRLIETRSSVISYDEERALKLWDDSKLLVHLRPHEESTLLR</sequence>
<name>A0ABS9W8B7_9PROT</name>
<dbReference type="PANTHER" id="PTHR24320:SF152">
    <property type="entry name" value="SHORT-CHAIN DEHYDROGENASE_REDUCTASE FAMILY PROTEIN"/>
    <property type="match status" value="1"/>
</dbReference>
<proteinExistence type="inferred from homology"/>
<evidence type="ECO:0000256" key="2">
    <source>
        <dbReference type="ARBA" id="ARBA00023002"/>
    </source>
</evidence>
<dbReference type="EMBL" id="JALBUU010000034">
    <property type="protein sequence ID" value="MCI0755536.1"/>
    <property type="molecule type" value="Genomic_DNA"/>
</dbReference>
<reference evidence="3 4" key="1">
    <citation type="submission" date="2022-03" db="EMBL/GenBank/DDBJ databases">
        <title>Complete genome analysis of Roseomonas KG 17.1 : a prolific producer of plant growth promoters.</title>
        <authorList>
            <person name="Saadouli I."/>
            <person name="Najjari A."/>
            <person name="Mosbah A."/>
            <person name="Ouzari H.I."/>
        </authorList>
    </citation>
    <scope>NUCLEOTIDE SEQUENCE [LARGE SCALE GENOMIC DNA]</scope>
    <source>
        <strain evidence="3 4">KG17-1</strain>
    </source>
</reference>
<dbReference type="SUPFAM" id="SSF51735">
    <property type="entry name" value="NAD(P)-binding Rossmann-fold domains"/>
    <property type="match status" value="1"/>
</dbReference>
<evidence type="ECO:0000313" key="4">
    <source>
        <dbReference type="Proteomes" id="UP001201985"/>
    </source>
</evidence>
<accession>A0ABS9W8B7</accession>
<dbReference type="RefSeq" id="WP_120009857.1">
    <property type="nucleotide sequence ID" value="NZ_JALBUU010000034.1"/>
</dbReference>
<dbReference type="PANTHER" id="PTHR24320">
    <property type="entry name" value="RETINOL DEHYDROGENASE"/>
    <property type="match status" value="1"/>
</dbReference>
<evidence type="ECO:0000256" key="1">
    <source>
        <dbReference type="ARBA" id="ARBA00006484"/>
    </source>
</evidence>
<evidence type="ECO:0000313" key="3">
    <source>
        <dbReference type="EMBL" id="MCI0755536.1"/>
    </source>
</evidence>
<comment type="caution">
    <text evidence="3">The sequence shown here is derived from an EMBL/GenBank/DDBJ whole genome shotgun (WGS) entry which is preliminary data.</text>
</comment>
<keyword evidence="4" id="KW-1185">Reference proteome</keyword>
<protein>
    <submittedName>
        <fullName evidence="3">SDR family NAD(P)-dependent oxidoreductase</fullName>
    </submittedName>
</protein>
<keyword evidence="2" id="KW-0560">Oxidoreductase</keyword>
<dbReference type="InterPro" id="IPR036291">
    <property type="entry name" value="NAD(P)-bd_dom_sf"/>
</dbReference>
<dbReference type="InterPro" id="IPR002347">
    <property type="entry name" value="SDR_fam"/>
</dbReference>